<dbReference type="EMBL" id="JAPWTJ010000152">
    <property type="protein sequence ID" value="KAJ8981999.1"/>
    <property type="molecule type" value="Genomic_DNA"/>
</dbReference>
<name>A0ABQ9JWP2_9CUCU</name>
<comment type="caution">
    <text evidence="2">The sequence shown here is derived from an EMBL/GenBank/DDBJ whole genome shotgun (WGS) entry which is preliminary data.</text>
</comment>
<keyword evidence="1" id="KW-1133">Transmembrane helix</keyword>
<keyword evidence="1" id="KW-0812">Transmembrane</keyword>
<evidence type="ECO:0000256" key="1">
    <source>
        <dbReference type="SAM" id="Phobius"/>
    </source>
</evidence>
<accession>A0ABQ9JWP2</accession>
<reference evidence="2" key="1">
    <citation type="journal article" date="2023" name="Insect Mol. Biol.">
        <title>Genome sequencing provides insights into the evolution of gene families encoding plant cell wall-degrading enzymes in longhorned beetles.</title>
        <authorList>
            <person name="Shin N.R."/>
            <person name="Okamura Y."/>
            <person name="Kirsch R."/>
            <person name="Pauchet Y."/>
        </authorList>
    </citation>
    <scope>NUCLEOTIDE SEQUENCE</scope>
    <source>
        <strain evidence="2">MMC_N1</strain>
    </source>
</reference>
<protein>
    <submittedName>
        <fullName evidence="2">Uncharacterized protein</fullName>
    </submittedName>
</protein>
<organism evidence="2 3">
    <name type="scientific">Molorchus minor</name>
    <dbReference type="NCBI Taxonomy" id="1323400"/>
    <lineage>
        <taxon>Eukaryota</taxon>
        <taxon>Metazoa</taxon>
        <taxon>Ecdysozoa</taxon>
        <taxon>Arthropoda</taxon>
        <taxon>Hexapoda</taxon>
        <taxon>Insecta</taxon>
        <taxon>Pterygota</taxon>
        <taxon>Neoptera</taxon>
        <taxon>Endopterygota</taxon>
        <taxon>Coleoptera</taxon>
        <taxon>Polyphaga</taxon>
        <taxon>Cucujiformia</taxon>
        <taxon>Chrysomeloidea</taxon>
        <taxon>Cerambycidae</taxon>
        <taxon>Lamiinae</taxon>
        <taxon>Monochamini</taxon>
        <taxon>Molorchus</taxon>
    </lineage>
</organism>
<proteinExistence type="predicted"/>
<dbReference type="Proteomes" id="UP001162164">
    <property type="component" value="Unassembled WGS sequence"/>
</dbReference>
<evidence type="ECO:0000313" key="3">
    <source>
        <dbReference type="Proteomes" id="UP001162164"/>
    </source>
</evidence>
<gene>
    <name evidence="2" type="ORF">NQ317_013653</name>
</gene>
<keyword evidence="1" id="KW-0472">Membrane</keyword>
<sequence>MAACEYLATSIYFYIMIILLIQLIIVVSYGIGLNMYLPGDSNSTLTIGNSETVGDSELVIVIYITSCESLLLGARSSIIACRSLLPDKSKYRYNQAYMKSSLNGWQSLKVKMTNINLENFRGENEKNYFWDLLISCCWDYYATLPPINQLCIFYRFRDSNGECRIEQCSMEWRNVQWNVQ</sequence>
<keyword evidence="3" id="KW-1185">Reference proteome</keyword>
<feature type="transmembrane region" description="Helical" evidence="1">
    <location>
        <begin position="12"/>
        <end position="38"/>
    </location>
</feature>
<evidence type="ECO:0000313" key="2">
    <source>
        <dbReference type="EMBL" id="KAJ8981999.1"/>
    </source>
</evidence>